<evidence type="ECO:0000313" key="3">
    <source>
        <dbReference type="EMBL" id="GIL45649.1"/>
    </source>
</evidence>
<evidence type="ECO:0000256" key="2">
    <source>
        <dbReference type="SAM" id="MobiDB-lite"/>
    </source>
</evidence>
<accession>A0A8J4ET91</accession>
<evidence type="ECO:0000256" key="1">
    <source>
        <dbReference type="SAM" id="Coils"/>
    </source>
</evidence>
<organism evidence="3 4">
    <name type="scientific">Volvox africanus</name>
    <dbReference type="NCBI Taxonomy" id="51714"/>
    <lineage>
        <taxon>Eukaryota</taxon>
        <taxon>Viridiplantae</taxon>
        <taxon>Chlorophyta</taxon>
        <taxon>core chlorophytes</taxon>
        <taxon>Chlorophyceae</taxon>
        <taxon>CS clade</taxon>
        <taxon>Chlamydomonadales</taxon>
        <taxon>Volvocaceae</taxon>
        <taxon>Volvox</taxon>
    </lineage>
</organism>
<protein>
    <submittedName>
        <fullName evidence="3">Uncharacterized protein</fullName>
    </submittedName>
</protein>
<feature type="compositionally biased region" description="Low complexity" evidence="2">
    <location>
        <begin position="194"/>
        <end position="206"/>
    </location>
</feature>
<feature type="region of interest" description="Disordered" evidence="2">
    <location>
        <begin position="312"/>
        <end position="353"/>
    </location>
</feature>
<feature type="compositionally biased region" description="Low complexity" evidence="2">
    <location>
        <begin position="275"/>
        <end position="287"/>
    </location>
</feature>
<feature type="region of interest" description="Disordered" evidence="2">
    <location>
        <begin position="163"/>
        <end position="257"/>
    </location>
</feature>
<comment type="caution">
    <text evidence="3">The sequence shown here is derived from an EMBL/GenBank/DDBJ whole genome shotgun (WGS) entry which is preliminary data.</text>
</comment>
<keyword evidence="4" id="KW-1185">Reference proteome</keyword>
<feature type="region of interest" description="Disordered" evidence="2">
    <location>
        <begin position="115"/>
        <end position="147"/>
    </location>
</feature>
<feature type="coiled-coil region" evidence="1">
    <location>
        <begin position="56"/>
        <end position="83"/>
    </location>
</feature>
<reference evidence="3" key="1">
    <citation type="journal article" date="2021" name="Proc. Natl. Acad. Sci. U.S.A.">
        <title>Three genomes in the algal genus Volvox reveal the fate of a haploid sex-determining region after a transition to homothallism.</title>
        <authorList>
            <person name="Yamamoto K."/>
            <person name="Hamaji T."/>
            <person name="Kawai-Toyooka H."/>
            <person name="Matsuzaki R."/>
            <person name="Takahashi F."/>
            <person name="Nishimura Y."/>
            <person name="Kawachi M."/>
            <person name="Noguchi H."/>
            <person name="Minakuchi Y."/>
            <person name="Umen J.G."/>
            <person name="Toyoda A."/>
            <person name="Nozaki H."/>
        </authorList>
    </citation>
    <scope>NUCLEOTIDE SEQUENCE</scope>
    <source>
        <strain evidence="3">NIES-3780</strain>
    </source>
</reference>
<feature type="compositionally biased region" description="Polar residues" evidence="2">
    <location>
        <begin position="115"/>
        <end position="125"/>
    </location>
</feature>
<feature type="compositionally biased region" description="Pro residues" evidence="2">
    <location>
        <begin position="335"/>
        <end position="348"/>
    </location>
</feature>
<dbReference type="AlphaFoldDB" id="A0A8J4ET91"/>
<feature type="compositionally biased region" description="Low complexity" evidence="2">
    <location>
        <begin position="164"/>
        <end position="174"/>
    </location>
</feature>
<keyword evidence="1" id="KW-0175">Coiled coil</keyword>
<dbReference type="Gene3D" id="1.10.287.1490">
    <property type="match status" value="1"/>
</dbReference>
<dbReference type="EMBL" id="BNCO01000003">
    <property type="protein sequence ID" value="GIL45649.1"/>
    <property type="molecule type" value="Genomic_DNA"/>
</dbReference>
<dbReference type="Proteomes" id="UP000747399">
    <property type="component" value="Unassembled WGS sequence"/>
</dbReference>
<proteinExistence type="predicted"/>
<sequence length="599" mass="66148">MSWASPRNGRGSGRDEGKKTAKWLMRQAEKTDHQTVFLLNLLQEHRLEIEARDDVMRESSKVISKLQAENDSLKQQLQEWELRTTLETGSMGAGEEQRQLSSPDADRLPVYRQAVTDSNSSSTVGESPVACRHPPAGQDSEAPAAARSRCTTLLQTWARVRVNSQAGSSSDQSSNRPTGGLPMSTAVRQPGSHTPTSGQPQQEPQEPTCPPDHVFCTAAEGPCQKQDDPSCVQETGRHTGPVAKQPTPSPRERHQHQLLQPTQLRRTLVRHHEQQQQQQEQGQQQQQPNTELKQLKASLGTLTEEVNLLHAQQKEEQQSHQSRQQQQLADRRQRQPPPPPQPPPPQPPQQQQQLPLALGAPYPAQLSTEVASLRCSLETAKQQTAEAQDKYLTCKKDLDVLTHKYNSLMLQKLEVEEEYNQLFHPDLDINVLRQVIPSVDSAMAELEVRLQEVMDILASNQLEVEDTVRAHNATRRKWMTKLEDLQMQLADRDALLRKAEAQLQTAAVGTGMGPAETRVGAGICARMSQQEHGICGTAWQRQEEGETSPCGRVSSPETRDNGLRRAASGGASTCGGSGNGDNSAGMVTRHAFVGSLSST</sequence>
<feature type="region of interest" description="Disordered" evidence="2">
    <location>
        <begin position="269"/>
        <end position="289"/>
    </location>
</feature>
<evidence type="ECO:0000313" key="4">
    <source>
        <dbReference type="Proteomes" id="UP000747399"/>
    </source>
</evidence>
<name>A0A8J4ET91_9CHLO</name>
<feature type="region of interest" description="Disordered" evidence="2">
    <location>
        <begin position="540"/>
        <end position="585"/>
    </location>
</feature>
<feature type="region of interest" description="Disordered" evidence="2">
    <location>
        <begin position="1"/>
        <end position="21"/>
    </location>
</feature>
<gene>
    <name evidence="3" type="ORF">Vafri_2857</name>
</gene>